<dbReference type="Pfam" id="PF00462">
    <property type="entry name" value="Glutaredoxin"/>
    <property type="match status" value="1"/>
</dbReference>
<dbReference type="InterPro" id="IPR036249">
    <property type="entry name" value="Thioredoxin-like_sf"/>
</dbReference>
<dbReference type="CDD" id="cd02976">
    <property type="entry name" value="NrdH"/>
    <property type="match status" value="1"/>
</dbReference>
<dbReference type="GO" id="GO:0045454">
    <property type="term" value="P:cell redox homeostasis"/>
    <property type="evidence" value="ECO:0007669"/>
    <property type="project" value="InterPro"/>
</dbReference>
<proteinExistence type="inferred from homology"/>
<dbReference type="InterPro" id="IPR002109">
    <property type="entry name" value="Glutaredoxin"/>
</dbReference>
<evidence type="ECO:0000256" key="1">
    <source>
        <dbReference type="ARBA" id="ARBA00002292"/>
    </source>
</evidence>
<dbReference type="Proteomes" id="UP000256727">
    <property type="component" value="Unassembled WGS sequence"/>
</dbReference>
<sequence>MTTVTVYSKPACVQCNATYRALENKGIAYETVDLSQDAEALQRVRALGYMQAPVVITPHGEHWSGFRPDKIDGLVKGVKV</sequence>
<dbReference type="PANTHER" id="PTHR34386:SF1">
    <property type="entry name" value="GLUTAREDOXIN-LIKE PROTEIN NRDH"/>
    <property type="match status" value="1"/>
</dbReference>
<evidence type="ECO:0000256" key="3">
    <source>
        <dbReference type="ARBA" id="ARBA00017945"/>
    </source>
</evidence>
<keyword evidence="5" id="KW-0249">Electron transport</keyword>
<organism evidence="9 10">
    <name type="scientific">Citricoccus muralis</name>
    <dbReference type="NCBI Taxonomy" id="169134"/>
    <lineage>
        <taxon>Bacteria</taxon>
        <taxon>Bacillati</taxon>
        <taxon>Actinomycetota</taxon>
        <taxon>Actinomycetes</taxon>
        <taxon>Micrococcales</taxon>
        <taxon>Micrococcaceae</taxon>
        <taxon>Citricoccus</taxon>
    </lineage>
</organism>
<evidence type="ECO:0000256" key="5">
    <source>
        <dbReference type="ARBA" id="ARBA00022982"/>
    </source>
</evidence>
<comment type="similarity">
    <text evidence="2">Belongs to the glutaredoxin family.</text>
</comment>
<dbReference type="SUPFAM" id="SSF52833">
    <property type="entry name" value="Thioredoxin-like"/>
    <property type="match status" value="1"/>
</dbReference>
<comment type="function">
    <text evidence="1">Electron transport system for the ribonucleotide reductase system NrdEF.</text>
</comment>
<keyword evidence="7" id="KW-0676">Redox-active center</keyword>
<evidence type="ECO:0000313" key="10">
    <source>
        <dbReference type="Proteomes" id="UP000256727"/>
    </source>
</evidence>
<evidence type="ECO:0000259" key="8">
    <source>
        <dbReference type="Pfam" id="PF00462"/>
    </source>
</evidence>
<dbReference type="Gene3D" id="3.40.30.10">
    <property type="entry name" value="Glutaredoxin"/>
    <property type="match status" value="1"/>
</dbReference>
<evidence type="ECO:0000256" key="6">
    <source>
        <dbReference type="ARBA" id="ARBA00023157"/>
    </source>
</evidence>
<evidence type="ECO:0000256" key="4">
    <source>
        <dbReference type="ARBA" id="ARBA00022448"/>
    </source>
</evidence>
<gene>
    <name evidence="9" type="ORF">C8E99_0033</name>
</gene>
<keyword evidence="6" id="KW-1015">Disulfide bond</keyword>
<keyword evidence="4" id="KW-0813">Transport</keyword>
<keyword evidence="10" id="KW-1185">Reference proteome</keyword>
<dbReference type="EMBL" id="QREH01000001">
    <property type="protein sequence ID" value="REE02269.1"/>
    <property type="molecule type" value="Genomic_DNA"/>
</dbReference>
<dbReference type="InterPro" id="IPR051548">
    <property type="entry name" value="Grx-like_ET"/>
</dbReference>
<name>A0A3D9L7E2_9MICC</name>
<evidence type="ECO:0000256" key="2">
    <source>
        <dbReference type="ARBA" id="ARBA00007787"/>
    </source>
</evidence>
<feature type="domain" description="Glutaredoxin" evidence="8">
    <location>
        <begin position="4"/>
        <end position="62"/>
    </location>
</feature>
<dbReference type="RefSeq" id="WP_115930574.1">
    <property type="nucleotide sequence ID" value="NZ_QREH01000001.1"/>
</dbReference>
<dbReference type="OrthoDB" id="8545217at2"/>
<dbReference type="GO" id="GO:0009055">
    <property type="term" value="F:electron transfer activity"/>
    <property type="evidence" value="ECO:0007669"/>
    <property type="project" value="TreeGrafter"/>
</dbReference>
<dbReference type="PANTHER" id="PTHR34386">
    <property type="entry name" value="GLUTAREDOXIN"/>
    <property type="match status" value="1"/>
</dbReference>
<comment type="caution">
    <text evidence="9">The sequence shown here is derived from an EMBL/GenBank/DDBJ whole genome shotgun (WGS) entry which is preliminary data.</text>
</comment>
<reference evidence="9 10" key="1">
    <citation type="submission" date="2018-07" db="EMBL/GenBank/DDBJ databases">
        <title>Sequencing the genomes of 1000 actinobacteria strains.</title>
        <authorList>
            <person name="Klenk H.-P."/>
        </authorList>
    </citation>
    <scope>NUCLEOTIDE SEQUENCE [LARGE SCALE GENOMIC DNA]</scope>
    <source>
        <strain evidence="9 10">DSM 14442</strain>
    </source>
</reference>
<dbReference type="InterPro" id="IPR011909">
    <property type="entry name" value="GlrX_NrdH"/>
</dbReference>
<protein>
    <recommendedName>
        <fullName evidence="3">Glutaredoxin-like protein NrdH</fullName>
    </recommendedName>
</protein>
<accession>A0A3D9L7E2</accession>
<evidence type="ECO:0000313" key="9">
    <source>
        <dbReference type="EMBL" id="REE02269.1"/>
    </source>
</evidence>
<dbReference type="AlphaFoldDB" id="A0A3D9L7E2"/>
<evidence type="ECO:0000256" key="7">
    <source>
        <dbReference type="ARBA" id="ARBA00023284"/>
    </source>
</evidence>
<dbReference type="NCBIfam" id="TIGR02194">
    <property type="entry name" value="GlrX_NrdH"/>
    <property type="match status" value="1"/>
</dbReference>
<dbReference type="PROSITE" id="PS51354">
    <property type="entry name" value="GLUTAREDOXIN_2"/>
    <property type="match status" value="1"/>
</dbReference>